<evidence type="ECO:0000256" key="1">
    <source>
        <dbReference type="ARBA" id="ARBA00010835"/>
    </source>
</evidence>
<proteinExistence type="inferred from homology"/>
<dbReference type="InterPro" id="IPR045853">
    <property type="entry name" value="Pep_chain_release_fac_I_sf"/>
</dbReference>
<organism evidence="8 9">
    <name type="scientific">Candidatus Magasanikbacteria bacterium GW2011_GWC2_37_14</name>
    <dbReference type="NCBI Taxonomy" id="1619046"/>
    <lineage>
        <taxon>Bacteria</taxon>
        <taxon>Candidatus Magasanikiibacteriota</taxon>
    </lineage>
</organism>
<protein>
    <recommendedName>
        <fullName evidence="4 5">Peptide chain release factor 2</fullName>
        <shortName evidence="4">RF-2</shortName>
    </recommendedName>
</protein>
<dbReference type="NCBIfam" id="TIGR00020">
    <property type="entry name" value="prfB"/>
    <property type="match status" value="1"/>
</dbReference>
<dbReference type="Gene3D" id="1.20.58.410">
    <property type="entry name" value="Release factor"/>
    <property type="match status" value="1"/>
</dbReference>
<dbReference type="Pfam" id="PF03462">
    <property type="entry name" value="PCRF"/>
    <property type="match status" value="1"/>
</dbReference>
<sequence length="383" mass="44139">MEIHELVQSLVELNKKLVNLQVMLKLSEKEKEIKILAEKMNENGFWNNQEEATKVSKRLSYLQNEQTEWKKLSSQVVDLLEMAKLDEEDKDVNLREELEKQYKIINKAINHLEFNTLMSEKYDDHNAIVAIHSGSGGTEAQDWAEILLRMYLKYSENKNWKIMMIDETRGQEAGIKSAVFRVEGDPSASAPLGVSSGRTQGGFVYGHLKSEHGTHRLVRISPFDAEKMRHTSFALVEVIPELEESESLQIDAKDLRVDTFMSGGKGGQSVNTTYSAVRIVHIPTGTTVQCQNERSQQQNKEMALKILQSKLQKIKDEEEDKEKQKLRGEYKSPEWGSQIRSYVLHPYHLVKDLRTDYETTDDKSVLEGNLDEFVESYLRWKKK</sequence>
<keyword evidence="4" id="KW-0963">Cytoplasm</keyword>
<keyword evidence="6" id="KW-0175">Coiled coil</keyword>
<dbReference type="PANTHER" id="PTHR43116">
    <property type="entry name" value="PEPTIDE CHAIN RELEASE FACTOR 2"/>
    <property type="match status" value="1"/>
</dbReference>
<dbReference type="EMBL" id="LBSX01000003">
    <property type="protein sequence ID" value="KKQ27980.1"/>
    <property type="molecule type" value="Genomic_DNA"/>
</dbReference>
<feature type="coiled-coil region" evidence="6">
    <location>
        <begin position="3"/>
        <end position="30"/>
    </location>
</feature>
<dbReference type="HAMAP" id="MF_00094">
    <property type="entry name" value="Rel_fac_2"/>
    <property type="match status" value="1"/>
</dbReference>
<dbReference type="Proteomes" id="UP000034849">
    <property type="component" value="Unassembled WGS sequence"/>
</dbReference>
<dbReference type="AlphaFoldDB" id="A0A0G0GP87"/>
<dbReference type="InterPro" id="IPR004374">
    <property type="entry name" value="PrfB"/>
</dbReference>
<dbReference type="STRING" id="1619046.US42_C0003G0037"/>
<evidence type="ECO:0000256" key="2">
    <source>
        <dbReference type="ARBA" id="ARBA00022481"/>
    </source>
</evidence>
<dbReference type="GO" id="GO:0005737">
    <property type="term" value="C:cytoplasm"/>
    <property type="evidence" value="ECO:0007669"/>
    <property type="project" value="UniProtKB-SubCell"/>
</dbReference>
<evidence type="ECO:0000256" key="6">
    <source>
        <dbReference type="SAM" id="Coils"/>
    </source>
</evidence>
<gene>
    <name evidence="4" type="primary">prfB</name>
    <name evidence="8" type="ORF">US42_C0003G0037</name>
</gene>
<evidence type="ECO:0000313" key="9">
    <source>
        <dbReference type="Proteomes" id="UP000034849"/>
    </source>
</evidence>
<feature type="coiled-coil region" evidence="6">
    <location>
        <begin position="297"/>
        <end position="327"/>
    </location>
</feature>
<evidence type="ECO:0000256" key="5">
    <source>
        <dbReference type="NCBIfam" id="TIGR00020"/>
    </source>
</evidence>
<feature type="modified residue" description="N5-methylglutamine" evidence="4">
    <location>
        <position position="268"/>
    </location>
</feature>
<keyword evidence="2 4" id="KW-0488">Methylation</keyword>
<feature type="domain" description="Peptide chain release factor" evidence="7">
    <location>
        <begin position="81"/>
        <end position="211"/>
    </location>
</feature>
<comment type="subcellular location">
    <subcellularLocation>
        <location evidence="4">Cytoplasm</location>
    </subcellularLocation>
</comment>
<evidence type="ECO:0000259" key="7">
    <source>
        <dbReference type="SMART" id="SM00937"/>
    </source>
</evidence>
<dbReference type="InterPro" id="IPR000352">
    <property type="entry name" value="Pep_chain_release_fac_I"/>
</dbReference>
<accession>A0A0G0GP87</accession>
<comment type="function">
    <text evidence="4">Peptide chain release factor 2 directs the termination of translation in response to the peptide chain termination codons UGA and UAA.</text>
</comment>
<dbReference type="Pfam" id="PF00472">
    <property type="entry name" value="RF-1"/>
    <property type="match status" value="1"/>
</dbReference>
<reference evidence="8 9" key="1">
    <citation type="journal article" date="2015" name="Nature">
        <title>rRNA introns, odd ribosomes, and small enigmatic genomes across a large radiation of phyla.</title>
        <authorList>
            <person name="Brown C.T."/>
            <person name="Hug L.A."/>
            <person name="Thomas B.C."/>
            <person name="Sharon I."/>
            <person name="Castelle C.J."/>
            <person name="Singh A."/>
            <person name="Wilkins M.J."/>
            <person name="Williams K.H."/>
            <person name="Banfield J.F."/>
        </authorList>
    </citation>
    <scope>NUCLEOTIDE SEQUENCE [LARGE SCALE GENOMIC DNA]</scope>
</reference>
<keyword evidence="3 4" id="KW-0648">Protein biosynthesis</keyword>
<dbReference type="FunFam" id="3.30.160.20:FF:000004">
    <property type="entry name" value="Peptide chain release factor 1"/>
    <property type="match status" value="1"/>
</dbReference>
<dbReference type="Gene3D" id="3.30.160.20">
    <property type="match status" value="1"/>
</dbReference>
<dbReference type="SMART" id="SM00937">
    <property type="entry name" value="PCRF"/>
    <property type="match status" value="1"/>
</dbReference>
<dbReference type="Gene3D" id="3.30.70.1660">
    <property type="match status" value="1"/>
</dbReference>
<dbReference type="InterPro" id="IPR005139">
    <property type="entry name" value="PCRF"/>
</dbReference>
<dbReference type="PATRIC" id="fig|1619046.3.peg.240"/>
<evidence type="ECO:0000256" key="3">
    <source>
        <dbReference type="ARBA" id="ARBA00022917"/>
    </source>
</evidence>
<comment type="caution">
    <text evidence="8">The sequence shown here is derived from an EMBL/GenBank/DDBJ whole genome shotgun (WGS) entry which is preliminary data.</text>
</comment>
<dbReference type="PANTHER" id="PTHR43116:SF3">
    <property type="entry name" value="CLASS I PEPTIDE CHAIN RELEASE FACTOR"/>
    <property type="match status" value="1"/>
</dbReference>
<dbReference type="GO" id="GO:0016149">
    <property type="term" value="F:translation release factor activity, codon specific"/>
    <property type="evidence" value="ECO:0007669"/>
    <property type="project" value="UniProtKB-UniRule"/>
</dbReference>
<comment type="similarity">
    <text evidence="1 4">Belongs to the prokaryotic/mitochondrial release factor family.</text>
</comment>
<dbReference type="SUPFAM" id="SSF75620">
    <property type="entry name" value="Release factor"/>
    <property type="match status" value="1"/>
</dbReference>
<evidence type="ECO:0000256" key="4">
    <source>
        <dbReference type="HAMAP-Rule" id="MF_00094"/>
    </source>
</evidence>
<comment type="PTM">
    <text evidence="4">Methylated by PrmC. Methylation increases the termination efficiency of RF2.</text>
</comment>
<evidence type="ECO:0000313" key="8">
    <source>
        <dbReference type="EMBL" id="KKQ27980.1"/>
    </source>
</evidence>
<name>A0A0G0GP87_9BACT</name>